<dbReference type="InterPro" id="IPR006614">
    <property type="entry name" value="Peroxin/Ferlin"/>
</dbReference>
<organism evidence="2 3">
    <name type="scientific">Hesseltinella vesiculosa</name>
    <dbReference type="NCBI Taxonomy" id="101127"/>
    <lineage>
        <taxon>Eukaryota</taxon>
        <taxon>Fungi</taxon>
        <taxon>Fungi incertae sedis</taxon>
        <taxon>Mucoromycota</taxon>
        <taxon>Mucoromycotina</taxon>
        <taxon>Mucoromycetes</taxon>
        <taxon>Mucorales</taxon>
        <taxon>Cunninghamellaceae</taxon>
        <taxon>Hesseltinella</taxon>
    </lineage>
</organism>
<dbReference type="Pfam" id="PF06398">
    <property type="entry name" value="Pex24p"/>
    <property type="match status" value="1"/>
</dbReference>
<dbReference type="InterPro" id="IPR010482">
    <property type="entry name" value="TECPR1-like_DysF"/>
</dbReference>
<name>A0A1X2G3I4_9FUNG</name>
<feature type="domain" description="Peroxin/Ferlin" evidence="1">
    <location>
        <begin position="32"/>
        <end position="67"/>
    </location>
</feature>
<sequence length="206" mass="23694">MKPSTYQLPDPTWEWVNKDWMVDMTDDVDEAGWQYAVRFHGAVWHGNYKHFRSFVRRRRWIRLRHRITQGAADPVELPTSSKTTSAPAVGQLVDVGEPSHACSTSSDWPTQFAQCRLDRERIHTLTSLPPPEKLALLSNGAELMKYLHQLDFEDAKRLVLKDFLLAKYQPSLDQPIPLSSLSTQEKIFIDSLCFYSDMCSLLLIDA</sequence>
<dbReference type="PANTHER" id="PTHR23250">
    <property type="entry name" value="DYSFERLIN-RELATED"/>
    <property type="match status" value="1"/>
</dbReference>
<comment type="caution">
    <text evidence="2">The sequence shown here is derived from an EMBL/GenBank/DDBJ whole genome shotgun (WGS) entry which is preliminary data.</text>
</comment>
<evidence type="ECO:0000313" key="3">
    <source>
        <dbReference type="Proteomes" id="UP000242146"/>
    </source>
</evidence>
<dbReference type="SMART" id="SM00694">
    <property type="entry name" value="DysFC"/>
    <property type="match status" value="1"/>
</dbReference>
<reference evidence="2 3" key="1">
    <citation type="submission" date="2016-07" db="EMBL/GenBank/DDBJ databases">
        <title>Pervasive Adenine N6-methylation of Active Genes in Fungi.</title>
        <authorList>
            <consortium name="DOE Joint Genome Institute"/>
            <person name="Mondo S.J."/>
            <person name="Dannebaum R.O."/>
            <person name="Kuo R.C."/>
            <person name="Labutti K."/>
            <person name="Haridas S."/>
            <person name="Kuo A."/>
            <person name="Salamov A."/>
            <person name="Ahrendt S.R."/>
            <person name="Lipzen A."/>
            <person name="Sullivan W."/>
            <person name="Andreopoulos W.B."/>
            <person name="Clum A."/>
            <person name="Lindquist E."/>
            <person name="Daum C."/>
            <person name="Ramamoorthy G.K."/>
            <person name="Gryganskyi A."/>
            <person name="Culley D."/>
            <person name="Magnuson J.K."/>
            <person name="James T.Y."/>
            <person name="O'Malley M.A."/>
            <person name="Stajich J.E."/>
            <person name="Spatafora J.W."/>
            <person name="Visel A."/>
            <person name="Grigoriev I.V."/>
        </authorList>
    </citation>
    <scope>NUCLEOTIDE SEQUENCE [LARGE SCALE GENOMIC DNA]</scope>
    <source>
        <strain evidence="2 3">NRRL 3301</strain>
    </source>
</reference>
<evidence type="ECO:0000313" key="2">
    <source>
        <dbReference type="EMBL" id="ORX43856.1"/>
    </source>
</evidence>
<dbReference type="GO" id="GO:0005778">
    <property type="term" value="C:peroxisomal membrane"/>
    <property type="evidence" value="ECO:0007669"/>
    <property type="project" value="UniProtKB-ARBA"/>
</dbReference>
<dbReference type="EMBL" id="MCGT01000052">
    <property type="protein sequence ID" value="ORX43856.1"/>
    <property type="molecule type" value="Genomic_DNA"/>
</dbReference>
<gene>
    <name evidence="2" type="ORF">DM01DRAFT_1340609</name>
</gene>
<evidence type="ECO:0000259" key="1">
    <source>
        <dbReference type="SMART" id="SM00694"/>
    </source>
</evidence>
<dbReference type="Proteomes" id="UP000242146">
    <property type="component" value="Unassembled WGS sequence"/>
</dbReference>
<dbReference type="AlphaFoldDB" id="A0A1X2G3I4"/>
<keyword evidence="3" id="KW-1185">Reference proteome</keyword>
<proteinExistence type="predicted"/>
<dbReference type="PANTHER" id="PTHR23250:SF1">
    <property type="entry name" value="TECTONIN BETA-PROPELLER REPEAT-CONTAINING PROTEIN 1"/>
    <property type="match status" value="1"/>
</dbReference>
<protein>
    <recommendedName>
        <fullName evidence="1">Peroxin/Ferlin domain-containing protein</fullName>
    </recommendedName>
</protein>
<dbReference type="InterPro" id="IPR051513">
    <property type="entry name" value="Tectonin_beta-prop"/>
</dbReference>
<dbReference type="STRING" id="101127.A0A1X2G3I4"/>
<accession>A0A1X2G3I4</accession>
<dbReference type="OrthoDB" id="72441at2759"/>
<dbReference type="GO" id="GO:0007031">
    <property type="term" value="P:peroxisome organization"/>
    <property type="evidence" value="ECO:0007669"/>
    <property type="project" value="UniProtKB-ARBA"/>
</dbReference>